<organism evidence="2 3">
    <name type="scientific">Ficus carica</name>
    <name type="common">Common fig</name>
    <dbReference type="NCBI Taxonomy" id="3494"/>
    <lineage>
        <taxon>Eukaryota</taxon>
        <taxon>Viridiplantae</taxon>
        <taxon>Streptophyta</taxon>
        <taxon>Embryophyta</taxon>
        <taxon>Tracheophyta</taxon>
        <taxon>Spermatophyta</taxon>
        <taxon>Magnoliopsida</taxon>
        <taxon>eudicotyledons</taxon>
        <taxon>Gunneridae</taxon>
        <taxon>Pentapetalae</taxon>
        <taxon>rosids</taxon>
        <taxon>fabids</taxon>
        <taxon>Rosales</taxon>
        <taxon>Moraceae</taxon>
        <taxon>Ficeae</taxon>
        <taxon>Ficus</taxon>
    </lineage>
</organism>
<dbReference type="EMBL" id="BTGU01002062">
    <property type="protein sequence ID" value="GMN33465.1"/>
    <property type="molecule type" value="Genomic_DNA"/>
</dbReference>
<dbReference type="Proteomes" id="UP001187192">
    <property type="component" value="Unassembled WGS sequence"/>
</dbReference>
<evidence type="ECO:0000313" key="2">
    <source>
        <dbReference type="EMBL" id="GMN33465.1"/>
    </source>
</evidence>
<feature type="compositionally biased region" description="Basic and acidic residues" evidence="1">
    <location>
        <begin position="69"/>
        <end position="89"/>
    </location>
</feature>
<sequence length="126" mass="13388">MASRVCRRHTRDGVVRSGAATSETNLRWGSFVAPGRGNGGSSPNVGGCEGTWVRHAGGCSVSNLLGEGRGGEVRERGEGRGEREKERRPPVSGVGFGGVRRRTCGREGMKGGERGERRRVGTGFDF</sequence>
<comment type="caution">
    <text evidence="2">The sequence shown here is derived from an EMBL/GenBank/DDBJ whole genome shotgun (WGS) entry which is preliminary data.</text>
</comment>
<proteinExistence type="predicted"/>
<evidence type="ECO:0000313" key="3">
    <source>
        <dbReference type="Proteomes" id="UP001187192"/>
    </source>
</evidence>
<name>A0AA87ZJZ6_FICCA</name>
<reference evidence="2" key="1">
    <citation type="submission" date="2023-07" db="EMBL/GenBank/DDBJ databases">
        <title>draft genome sequence of fig (Ficus carica).</title>
        <authorList>
            <person name="Takahashi T."/>
            <person name="Nishimura K."/>
        </authorList>
    </citation>
    <scope>NUCLEOTIDE SEQUENCE</scope>
</reference>
<gene>
    <name evidence="2" type="ORF">TIFTF001_041899</name>
</gene>
<keyword evidence="3" id="KW-1185">Reference proteome</keyword>
<feature type="compositionally biased region" description="Basic and acidic residues" evidence="1">
    <location>
        <begin position="104"/>
        <end position="119"/>
    </location>
</feature>
<accession>A0AA87ZJZ6</accession>
<dbReference type="AlphaFoldDB" id="A0AA87ZJZ6"/>
<evidence type="ECO:0000256" key="1">
    <source>
        <dbReference type="SAM" id="MobiDB-lite"/>
    </source>
</evidence>
<protein>
    <submittedName>
        <fullName evidence="2">Uncharacterized protein</fullName>
    </submittedName>
</protein>
<feature type="region of interest" description="Disordered" evidence="1">
    <location>
        <begin position="64"/>
        <end position="126"/>
    </location>
</feature>